<dbReference type="InterPro" id="IPR006026">
    <property type="entry name" value="Peptidase_Metallo"/>
</dbReference>
<dbReference type="SMART" id="SM00235">
    <property type="entry name" value="ZnMc"/>
    <property type="match status" value="1"/>
</dbReference>
<dbReference type="Proteomes" id="UP001379533">
    <property type="component" value="Chromosome"/>
</dbReference>
<dbReference type="SUPFAM" id="SSF55486">
    <property type="entry name" value="Metalloproteases ('zincins'), catalytic domain"/>
    <property type="match status" value="1"/>
</dbReference>
<dbReference type="RefSeq" id="WP_394848261.1">
    <property type="nucleotide sequence ID" value="NZ_CP089982.1"/>
</dbReference>
<evidence type="ECO:0000256" key="1">
    <source>
        <dbReference type="ARBA" id="ARBA00022670"/>
    </source>
</evidence>
<protein>
    <submittedName>
        <fullName evidence="7">Matrixin family metalloprotease</fullName>
        <ecNumber evidence="7">3.4.24.-</ecNumber>
    </submittedName>
</protein>
<keyword evidence="1" id="KW-0645">Protease</keyword>
<keyword evidence="2" id="KW-0479">Metal-binding</keyword>
<keyword evidence="4" id="KW-0862">Zinc</keyword>
<evidence type="ECO:0000259" key="6">
    <source>
        <dbReference type="SMART" id="SM00235"/>
    </source>
</evidence>
<dbReference type="PRINTS" id="PR00138">
    <property type="entry name" value="MATRIXIN"/>
</dbReference>
<dbReference type="Gene3D" id="3.40.390.10">
    <property type="entry name" value="Collagenase (Catalytic Domain)"/>
    <property type="match status" value="1"/>
</dbReference>
<proteinExistence type="predicted"/>
<dbReference type="PANTHER" id="PTHR10201">
    <property type="entry name" value="MATRIX METALLOPROTEINASE"/>
    <property type="match status" value="1"/>
</dbReference>
<evidence type="ECO:0000256" key="2">
    <source>
        <dbReference type="ARBA" id="ARBA00022723"/>
    </source>
</evidence>
<dbReference type="Pfam" id="PF00413">
    <property type="entry name" value="Peptidase_M10"/>
    <property type="match status" value="1"/>
</dbReference>
<evidence type="ECO:0000256" key="3">
    <source>
        <dbReference type="ARBA" id="ARBA00022801"/>
    </source>
</evidence>
<name>A0ABZ2KHV9_9BACT</name>
<dbReference type="InterPro" id="IPR024079">
    <property type="entry name" value="MetalloPept_cat_dom_sf"/>
</dbReference>
<feature type="region of interest" description="Disordered" evidence="5">
    <location>
        <begin position="305"/>
        <end position="327"/>
    </location>
</feature>
<organism evidence="7 8">
    <name type="scientific">Pendulispora brunnea</name>
    <dbReference type="NCBI Taxonomy" id="2905690"/>
    <lineage>
        <taxon>Bacteria</taxon>
        <taxon>Pseudomonadati</taxon>
        <taxon>Myxococcota</taxon>
        <taxon>Myxococcia</taxon>
        <taxon>Myxococcales</taxon>
        <taxon>Sorangiineae</taxon>
        <taxon>Pendulisporaceae</taxon>
        <taxon>Pendulispora</taxon>
    </lineage>
</organism>
<evidence type="ECO:0000256" key="5">
    <source>
        <dbReference type="SAM" id="MobiDB-lite"/>
    </source>
</evidence>
<dbReference type="EC" id="3.4.24.-" evidence="7"/>
<keyword evidence="7" id="KW-0482">Metalloprotease</keyword>
<reference evidence="7 8" key="1">
    <citation type="submission" date="2021-12" db="EMBL/GenBank/DDBJ databases">
        <title>Discovery of the Pendulisporaceae a myxobacterial family with distinct sporulation behavior and unique specialized metabolism.</title>
        <authorList>
            <person name="Garcia R."/>
            <person name="Popoff A."/>
            <person name="Bader C.D."/>
            <person name="Loehr J."/>
            <person name="Walesch S."/>
            <person name="Walt C."/>
            <person name="Boldt J."/>
            <person name="Bunk B."/>
            <person name="Haeckl F.J.F.P.J."/>
            <person name="Gunesch A.P."/>
            <person name="Birkelbach J."/>
            <person name="Nuebel U."/>
            <person name="Pietschmann T."/>
            <person name="Bach T."/>
            <person name="Mueller R."/>
        </authorList>
    </citation>
    <scope>NUCLEOTIDE SEQUENCE [LARGE SCALE GENOMIC DNA]</scope>
    <source>
        <strain evidence="7 8">MSr12523</strain>
    </source>
</reference>
<dbReference type="EMBL" id="CP089982">
    <property type="protein sequence ID" value="WXA97639.1"/>
    <property type="molecule type" value="Genomic_DNA"/>
</dbReference>
<feature type="compositionally biased region" description="Low complexity" evidence="5">
    <location>
        <begin position="305"/>
        <end position="318"/>
    </location>
</feature>
<evidence type="ECO:0000256" key="4">
    <source>
        <dbReference type="ARBA" id="ARBA00022833"/>
    </source>
</evidence>
<dbReference type="InterPro" id="IPR001818">
    <property type="entry name" value="Pept_M10_metallopeptidase"/>
</dbReference>
<dbReference type="PANTHER" id="PTHR10201:SF213">
    <property type="entry name" value="METALLOENDOPROTEINASE 2-MMP-LIKE"/>
    <property type="match status" value="1"/>
</dbReference>
<sequence length="354" mass="37334">MKKNKSDACGSAEYDRGRMQRLSAFLVSVALAGFMVTSTSRADAFCRTMTGRDPSDPTVKGNKCDTWNAAIEGSCCPYGKPLYWKNACVGFSLQKDASNQVSLNDAEQALITAFNKWTGTSCPTDGTGPSRVSIDVRYLGPVNCGTVKFNGSGPNQHVIVFRDGEWNHVDSNNTLGLTSVQYNSETGEILDADMELNTAQQTLTVRDPIPPAGYDLASIVTHEAGHFLGLAHSLDDHATMYAQYRPGSTHMRNLTPDDVSGICGAYLPSGQRGGSDPPVEAVACDPTPVGGYTLDCGGETSSGCSVSPSSFSRGGSDSPETASRSDGSTGFAVAMASFLALGLVIARRRGPGRV</sequence>
<feature type="domain" description="Peptidase metallopeptidase" evidence="6">
    <location>
        <begin position="80"/>
        <end position="268"/>
    </location>
</feature>
<gene>
    <name evidence="7" type="ORF">LZC95_12440</name>
</gene>
<evidence type="ECO:0000313" key="8">
    <source>
        <dbReference type="Proteomes" id="UP001379533"/>
    </source>
</evidence>
<dbReference type="InterPro" id="IPR021190">
    <property type="entry name" value="Pept_M10A"/>
</dbReference>
<dbReference type="GO" id="GO:0008237">
    <property type="term" value="F:metallopeptidase activity"/>
    <property type="evidence" value="ECO:0007669"/>
    <property type="project" value="UniProtKB-KW"/>
</dbReference>
<keyword evidence="3 7" id="KW-0378">Hydrolase</keyword>
<evidence type="ECO:0000313" key="7">
    <source>
        <dbReference type="EMBL" id="WXA97639.1"/>
    </source>
</evidence>
<keyword evidence="8" id="KW-1185">Reference proteome</keyword>
<accession>A0ABZ2KHV9</accession>